<reference evidence="2 3" key="1">
    <citation type="journal article" date="2013" name="Nat. Commun.">
        <title>The evolution and pathogenic mechanisms of the rice sheath blight pathogen.</title>
        <authorList>
            <person name="Zheng A."/>
            <person name="Lin R."/>
            <person name="Xu L."/>
            <person name="Qin P."/>
            <person name="Tang C."/>
            <person name="Ai P."/>
            <person name="Zhang D."/>
            <person name="Liu Y."/>
            <person name="Sun Z."/>
            <person name="Feng H."/>
            <person name="Wang Y."/>
            <person name="Chen Y."/>
            <person name="Liang X."/>
            <person name="Fu R."/>
            <person name="Li Q."/>
            <person name="Zhang J."/>
            <person name="Yu X."/>
            <person name="Xie Z."/>
            <person name="Ding L."/>
            <person name="Guan P."/>
            <person name="Tang J."/>
            <person name="Liang Y."/>
            <person name="Wang S."/>
            <person name="Deng Q."/>
            <person name="Li S."/>
            <person name="Zhu J."/>
            <person name="Wang L."/>
            <person name="Liu H."/>
            <person name="Li P."/>
        </authorList>
    </citation>
    <scope>NUCLEOTIDE SEQUENCE [LARGE SCALE GENOMIC DNA]</scope>
    <source>
        <strain evidence="3">AG-1 IA</strain>
    </source>
</reference>
<proteinExistence type="predicted"/>
<name>L8WHN1_THACA</name>
<protein>
    <submittedName>
        <fullName evidence="2">Uncharacterized protein</fullName>
    </submittedName>
</protein>
<dbReference type="OrthoDB" id="10477759at2759"/>
<sequence length="406" mass="45019">MPSKFIAPGTPSETHNAPPTILASSHAADDVTLEIDDTLPTAVLGSDDGESSSHVRMYLDDLRSLKLTICLLRSAQWVPKDYYYQPLSDPRGPVEDILHSVIRSDLHIRAYHIIQSHTIQSHTSDLVPHCMCFLWWFARALLFRWRWFKRSAVPDTPLILRRVGAPEGDVPEDVDGMGYTKSWIDKIRPVRKQSLQSILDSRILDEMIRHYDSYDLRDKGPSSPDAPGSEPPTTWLTILRDLKKACEDKVAESGQKVDQGGQEKETPLAEGAADGLVAESIAGAAPDGEPKDGQDTTQEMHLDCLPPEVLEYVPCDSDRYVAAARVGVERPGSNGRRRAQVDRCCGSSEDGVYVGSKDVLLWNVSLMVLCFESYRAPSTNTPTGLTHSHPLDYNEVKKTLLSSSVI</sequence>
<dbReference type="EMBL" id="AFRT01003921">
    <property type="protein sequence ID" value="ELU36227.1"/>
    <property type="molecule type" value="Genomic_DNA"/>
</dbReference>
<keyword evidence="3" id="KW-1185">Reference proteome</keyword>
<comment type="caution">
    <text evidence="2">The sequence shown here is derived from an EMBL/GenBank/DDBJ whole genome shotgun (WGS) entry which is preliminary data.</text>
</comment>
<feature type="region of interest" description="Disordered" evidence="1">
    <location>
        <begin position="215"/>
        <end position="234"/>
    </location>
</feature>
<dbReference type="HOGENOM" id="CLU_678225_0_0_1"/>
<evidence type="ECO:0000256" key="1">
    <source>
        <dbReference type="SAM" id="MobiDB-lite"/>
    </source>
</evidence>
<dbReference type="Proteomes" id="UP000011668">
    <property type="component" value="Unassembled WGS sequence"/>
</dbReference>
<evidence type="ECO:0000313" key="3">
    <source>
        <dbReference type="Proteomes" id="UP000011668"/>
    </source>
</evidence>
<accession>L8WHN1</accession>
<organism evidence="2 3">
    <name type="scientific">Thanatephorus cucumeris (strain AG1-IA)</name>
    <name type="common">Rice sheath blight fungus</name>
    <name type="synonym">Rhizoctonia solani</name>
    <dbReference type="NCBI Taxonomy" id="983506"/>
    <lineage>
        <taxon>Eukaryota</taxon>
        <taxon>Fungi</taxon>
        <taxon>Dikarya</taxon>
        <taxon>Basidiomycota</taxon>
        <taxon>Agaricomycotina</taxon>
        <taxon>Agaricomycetes</taxon>
        <taxon>Cantharellales</taxon>
        <taxon>Ceratobasidiaceae</taxon>
        <taxon>Rhizoctonia</taxon>
        <taxon>Rhizoctonia solani AG-1</taxon>
    </lineage>
</organism>
<evidence type="ECO:0000313" key="2">
    <source>
        <dbReference type="EMBL" id="ELU36227.1"/>
    </source>
</evidence>
<dbReference type="AlphaFoldDB" id="L8WHN1"/>
<gene>
    <name evidence="2" type="ORF">AG1IA_09743</name>
</gene>